<evidence type="ECO:0000313" key="2">
    <source>
        <dbReference type="EMBL" id="ACL58690.1"/>
    </source>
</evidence>
<gene>
    <name evidence="2" type="ordered locus">Mnod_3785</name>
</gene>
<reference evidence="2 3" key="1">
    <citation type="submission" date="2009-01" db="EMBL/GenBank/DDBJ databases">
        <title>Complete sequence of chromosome of Methylobacterium nodulans ORS 2060.</title>
        <authorList>
            <consortium name="US DOE Joint Genome Institute"/>
            <person name="Lucas S."/>
            <person name="Copeland A."/>
            <person name="Lapidus A."/>
            <person name="Glavina del Rio T."/>
            <person name="Dalin E."/>
            <person name="Tice H."/>
            <person name="Bruce D."/>
            <person name="Goodwin L."/>
            <person name="Pitluck S."/>
            <person name="Sims D."/>
            <person name="Brettin T."/>
            <person name="Detter J.C."/>
            <person name="Han C."/>
            <person name="Larimer F."/>
            <person name="Land M."/>
            <person name="Hauser L."/>
            <person name="Kyrpides N."/>
            <person name="Ivanova N."/>
            <person name="Marx C.J."/>
            <person name="Richardson P."/>
        </authorList>
    </citation>
    <scope>NUCLEOTIDE SEQUENCE [LARGE SCALE GENOMIC DNA]</scope>
    <source>
        <strain evidence="3">LMG 21967 / CNCM I-2342 / ORS 2060</strain>
    </source>
</reference>
<protein>
    <submittedName>
        <fullName evidence="2">Uncharacterized protein</fullName>
    </submittedName>
</protein>
<dbReference type="eggNOG" id="ENOG5033C8B">
    <property type="taxonomic scope" value="Bacteria"/>
</dbReference>
<name>B8IRF0_METNO</name>
<keyword evidence="3" id="KW-1185">Reference proteome</keyword>
<evidence type="ECO:0000313" key="3">
    <source>
        <dbReference type="Proteomes" id="UP000008207"/>
    </source>
</evidence>
<dbReference type="HOGENOM" id="CLU_2220053_0_0_5"/>
<feature type="region of interest" description="Disordered" evidence="1">
    <location>
        <begin position="72"/>
        <end position="106"/>
    </location>
</feature>
<dbReference type="KEGG" id="mno:Mnod_3785"/>
<organism evidence="2 3">
    <name type="scientific">Methylobacterium nodulans (strain LMG 21967 / CNCM I-2342 / ORS 2060)</name>
    <dbReference type="NCBI Taxonomy" id="460265"/>
    <lineage>
        <taxon>Bacteria</taxon>
        <taxon>Pseudomonadati</taxon>
        <taxon>Pseudomonadota</taxon>
        <taxon>Alphaproteobacteria</taxon>
        <taxon>Hyphomicrobiales</taxon>
        <taxon>Methylobacteriaceae</taxon>
        <taxon>Methylobacterium</taxon>
    </lineage>
</organism>
<sequence length="106" mass="11398">MACRVFSRALALLGALQTAGCAQYLDRKETVALSAGDAVQTNIVTHMIDPWPRHARQRDIAFSGERLQRAVERYRTGQDSNVRQPGAYGTTNASPPTSTGAGADAH</sequence>
<feature type="compositionally biased region" description="Polar residues" evidence="1">
    <location>
        <begin position="77"/>
        <end position="100"/>
    </location>
</feature>
<dbReference type="RefSeq" id="WP_015930346.1">
    <property type="nucleotide sequence ID" value="NC_011894.1"/>
</dbReference>
<dbReference type="OrthoDB" id="7679506at2"/>
<dbReference type="EMBL" id="CP001349">
    <property type="protein sequence ID" value="ACL58690.1"/>
    <property type="molecule type" value="Genomic_DNA"/>
</dbReference>
<accession>B8IRF0</accession>
<evidence type="ECO:0000256" key="1">
    <source>
        <dbReference type="SAM" id="MobiDB-lite"/>
    </source>
</evidence>
<dbReference type="AlphaFoldDB" id="B8IRF0"/>
<dbReference type="Proteomes" id="UP000008207">
    <property type="component" value="Chromosome"/>
</dbReference>
<proteinExistence type="predicted"/>